<feature type="transmembrane region" description="Helical" evidence="5">
    <location>
        <begin position="222"/>
        <end position="244"/>
    </location>
</feature>
<dbReference type="AlphaFoldDB" id="A0A7S7RRC2"/>
<evidence type="ECO:0000313" key="7">
    <source>
        <dbReference type="Proteomes" id="UP000593836"/>
    </source>
</evidence>
<dbReference type="Proteomes" id="UP000593836">
    <property type="component" value="Chromosome"/>
</dbReference>
<sequence>MSEQNLLIQSTKDFLTPKMLKYAILPFIVTLVVMYILFFVIAGIGIDQLGTLNVQSTQTTIQNGIPHTESISAQLEGSAIIKFLMSSAITSWIATFFIYAIGGFLTLYASIFVAVIIIGFLTPLVMRELQRRHYNDLEMIGHSNIFTTLFLVIKWTLTMLLLFILLVPFYFIPLVNIVALNLPLYYFFHKMMTFDISSNLCTTEEDKQIKYFSKNSLRMKTLALYVVSLIPFAIFFGAVFYVIYLGHTYFLEVRKLRQTS</sequence>
<evidence type="ECO:0000313" key="6">
    <source>
        <dbReference type="EMBL" id="QOY55513.1"/>
    </source>
</evidence>
<feature type="transmembrane region" description="Helical" evidence="5">
    <location>
        <begin position="107"/>
        <end position="125"/>
    </location>
</feature>
<gene>
    <name evidence="6" type="ORF">HUE87_04570</name>
</gene>
<keyword evidence="2 5" id="KW-0812">Transmembrane</keyword>
<protein>
    <submittedName>
        <fullName evidence="6">EI24 domain-containing protein</fullName>
    </submittedName>
</protein>
<evidence type="ECO:0000256" key="2">
    <source>
        <dbReference type="ARBA" id="ARBA00022692"/>
    </source>
</evidence>
<keyword evidence="4 5" id="KW-0472">Membrane</keyword>
<accession>A0A7S7RRC2</accession>
<feature type="transmembrane region" description="Helical" evidence="5">
    <location>
        <begin position="170"/>
        <end position="188"/>
    </location>
</feature>
<name>A0A7S7RRC2_9BACT</name>
<keyword evidence="7" id="KW-1185">Reference proteome</keyword>
<proteinExistence type="predicted"/>
<reference evidence="6 7" key="1">
    <citation type="submission" date="2020-05" db="EMBL/GenBank/DDBJ databases">
        <title>Sulfurimonas marisnigri, sp. nov., and Sulfurimonas baltica, sp. nov., manganese oxide reducing chemolithoautotrophs of the class Epsilonproteobacteria isolated from the pelagic redoxclines of the Black and Baltic Seas and emended description of the genus Sulfurimonas.</title>
        <authorList>
            <person name="Henkel J.V."/>
            <person name="Laudan C."/>
            <person name="Werner J."/>
            <person name="Neu T."/>
            <person name="Plewe S."/>
            <person name="Sproer C."/>
            <person name="Bunk B."/>
            <person name="Schulz-Vogt H.N."/>
        </authorList>
    </citation>
    <scope>NUCLEOTIDE SEQUENCE [LARGE SCALE GENOMIC DNA]</scope>
    <source>
        <strain evidence="6 7">SoZ1</strain>
    </source>
</reference>
<feature type="transmembrane region" description="Helical" evidence="5">
    <location>
        <begin position="145"/>
        <end position="164"/>
    </location>
</feature>
<evidence type="ECO:0000256" key="3">
    <source>
        <dbReference type="ARBA" id="ARBA00022989"/>
    </source>
</evidence>
<evidence type="ECO:0000256" key="4">
    <source>
        <dbReference type="ARBA" id="ARBA00023136"/>
    </source>
</evidence>
<dbReference type="KEGG" id="smas:HUE87_04570"/>
<comment type="subcellular location">
    <subcellularLocation>
        <location evidence="1">Membrane</location>
        <topology evidence="1">Multi-pass membrane protein</topology>
    </subcellularLocation>
</comment>
<dbReference type="InterPro" id="IPR059112">
    <property type="entry name" value="CysZ/EI24"/>
</dbReference>
<dbReference type="Pfam" id="PF07264">
    <property type="entry name" value="EI24"/>
    <property type="match status" value="1"/>
</dbReference>
<keyword evidence="3 5" id="KW-1133">Transmembrane helix</keyword>
<dbReference type="RefSeq" id="WP_194367552.1">
    <property type="nucleotide sequence ID" value="NZ_CP054493.1"/>
</dbReference>
<evidence type="ECO:0000256" key="5">
    <source>
        <dbReference type="SAM" id="Phobius"/>
    </source>
</evidence>
<dbReference type="EMBL" id="CP054493">
    <property type="protein sequence ID" value="QOY55513.1"/>
    <property type="molecule type" value="Genomic_DNA"/>
</dbReference>
<feature type="transmembrane region" description="Helical" evidence="5">
    <location>
        <begin position="20"/>
        <end position="46"/>
    </location>
</feature>
<organism evidence="6 7">
    <name type="scientific">Candidatus Sulfurimonas marisnigri</name>
    <dbReference type="NCBI Taxonomy" id="2740405"/>
    <lineage>
        <taxon>Bacteria</taxon>
        <taxon>Pseudomonadati</taxon>
        <taxon>Campylobacterota</taxon>
        <taxon>Epsilonproteobacteria</taxon>
        <taxon>Campylobacterales</taxon>
        <taxon>Sulfurimonadaceae</taxon>
        <taxon>Sulfurimonas</taxon>
    </lineage>
</organism>
<evidence type="ECO:0000256" key="1">
    <source>
        <dbReference type="ARBA" id="ARBA00004141"/>
    </source>
</evidence>